<reference evidence="15 16" key="1">
    <citation type="submission" date="2023-05" db="EMBL/GenBank/DDBJ databases">
        <title>B98-5 Cell Line De Novo Hybrid Assembly: An Optical Mapping Approach.</title>
        <authorList>
            <person name="Kananen K."/>
            <person name="Auerbach J.A."/>
            <person name="Kautto E."/>
            <person name="Blachly J.S."/>
        </authorList>
    </citation>
    <scope>NUCLEOTIDE SEQUENCE [LARGE SCALE GENOMIC DNA]</scope>
    <source>
        <strain evidence="15">B95-8</strain>
        <tissue evidence="15">Cell line</tissue>
    </source>
</reference>
<evidence type="ECO:0000256" key="2">
    <source>
        <dbReference type="ARBA" id="ARBA00022448"/>
    </source>
</evidence>
<keyword evidence="11 13" id="KW-0206">Cytoskeleton</keyword>
<accession>A0ABQ9TKB5</accession>
<keyword evidence="2 13" id="KW-0813">Transport</keyword>
<keyword evidence="16" id="KW-1185">Reference proteome</keyword>
<evidence type="ECO:0000256" key="9">
    <source>
        <dbReference type="ARBA" id="ARBA00023017"/>
    </source>
</evidence>
<evidence type="ECO:0000256" key="8">
    <source>
        <dbReference type="ARBA" id="ARBA00022840"/>
    </source>
</evidence>
<keyword evidence="7 13" id="KW-0547">Nucleotide-binding</keyword>
<comment type="subunit">
    <text evidence="13">Homodimer. The cytoplasmic dynein 1 complex consists of two catalytic heavy chains (HCs) and a number of non-catalytic subunits presented by intermediate chains (ICs).</text>
</comment>
<keyword evidence="5" id="KW-0597">Phosphoprotein</keyword>
<evidence type="ECO:0000256" key="1">
    <source>
        <dbReference type="ARBA" id="ARBA00004245"/>
    </source>
</evidence>
<evidence type="ECO:0000256" key="14">
    <source>
        <dbReference type="SAM" id="MobiDB-lite"/>
    </source>
</evidence>
<evidence type="ECO:0000256" key="6">
    <source>
        <dbReference type="ARBA" id="ARBA00022701"/>
    </source>
</evidence>
<proteinExistence type="inferred from homology"/>
<gene>
    <name evidence="15" type="ORF">P7K49_036518</name>
</gene>
<protein>
    <recommendedName>
        <fullName evidence="13">Dynein light intermediate chain</fullName>
    </recommendedName>
</protein>
<comment type="similarity">
    <text evidence="13">Belongs to the dynein light intermediate chain family.</text>
</comment>
<feature type="region of interest" description="Disordered" evidence="14">
    <location>
        <begin position="1"/>
        <end position="31"/>
    </location>
</feature>
<keyword evidence="8 13" id="KW-0067">ATP-binding</keyword>
<evidence type="ECO:0000256" key="12">
    <source>
        <dbReference type="ARBA" id="ARBA00037133"/>
    </source>
</evidence>
<comment type="caution">
    <text evidence="15">The sequence shown here is derived from an EMBL/GenBank/DDBJ whole genome shotgun (WGS) entry which is preliminary data.</text>
</comment>
<feature type="compositionally biased region" description="Basic and acidic residues" evidence="14">
    <location>
        <begin position="1"/>
        <end position="10"/>
    </location>
</feature>
<evidence type="ECO:0000256" key="5">
    <source>
        <dbReference type="ARBA" id="ARBA00022553"/>
    </source>
</evidence>
<evidence type="ECO:0000256" key="7">
    <source>
        <dbReference type="ARBA" id="ARBA00022741"/>
    </source>
</evidence>
<dbReference type="EMBL" id="JASSZA010000021">
    <property type="protein sequence ID" value="KAK2085218.1"/>
    <property type="molecule type" value="Genomic_DNA"/>
</dbReference>
<organism evidence="15 16">
    <name type="scientific">Saguinus oedipus</name>
    <name type="common">Cotton-top tamarin</name>
    <name type="synonym">Oedipomidas oedipus</name>
    <dbReference type="NCBI Taxonomy" id="9490"/>
    <lineage>
        <taxon>Eukaryota</taxon>
        <taxon>Metazoa</taxon>
        <taxon>Chordata</taxon>
        <taxon>Craniata</taxon>
        <taxon>Vertebrata</taxon>
        <taxon>Euteleostomi</taxon>
        <taxon>Mammalia</taxon>
        <taxon>Eutheria</taxon>
        <taxon>Euarchontoglires</taxon>
        <taxon>Primates</taxon>
        <taxon>Haplorrhini</taxon>
        <taxon>Platyrrhini</taxon>
        <taxon>Cebidae</taxon>
        <taxon>Callitrichinae</taxon>
        <taxon>Saguinus</taxon>
    </lineage>
</organism>
<keyword evidence="4 13" id="KW-0963">Cytoplasm</keyword>
<keyword evidence="6 13" id="KW-0493">Microtubule</keyword>
<dbReference type="Proteomes" id="UP001266305">
    <property type="component" value="Unassembled WGS sequence"/>
</dbReference>
<sequence>MAPVGVEKKLLLGPNGPAVAAAGDLTSEEEEGQSLWSSILSEVSTRSRSKLPSGKNILVFGERRRRGVAPGRWGGLGGRPSHRSRPSPFQQPARILAGKAPSDLARQLESGQSPSPEASTVTKLRSWRGERVDEVRRRKWENEVTWDRSCGEMATEAFFEPHQ</sequence>
<feature type="region of interest" description="Disordered" evidence="14">
    <location>
        <begin position="69"/>
        <end position="125"/>
    </location>
</feature>
<evidence type="ECO:0000256" key="3">
    <source>
        <dbReference type="ARBA" id="ARBA00022481"/>
    </source>
</evidence>
<dbReference type="InterPro" id="IPR008467">
    <property type="entry name" value="Dynein1_light_intermed_chain"/>
</dbReference>
<dbReference type="Pfam" id="PF05783">
    <property type="entry name" value="DLIC"/>
    <property type="match status" value="1"/>
</dbReference>
<evidence type="ECO:0000313" key="16">
    <source>
        <dbReference type="Proteomes" id="UP001266305"/>
    </source>
</evidence>
<dbReference type="PANTHER" id="PTHR12688:SF1">
    <property type="entry name" value="CYTOPLASMIC DYNEIN 1 LIGHT INTERMEDIATE CHAIN 2"/>
    <property type="match status" value="1"/>
</dbReference>
<evidence type="ECO:0000256" key="11">
    <source>
        <dbReference type="ARBA" id="ARBA00023212"/>
    </source>
</evidence>
<evidence type="ECO:0000256" key="10">
    <source>
        <dbReference type="ARBA" id="ARBA00023175"/>
    </source>
</evidence>
<name>A0ABQ9TKB5_SAGOE</name>
<comment type="function">
    <text evidence="12 13">Acts as one of several non-catalytic accessory components of the cytoplasmic dynein 1 complex that are thought to be involved in linking dynein to cargos and to adapter proteins that regulate dynein function. Cytoplasmic dynein 1 acts as a motor for the intracellular retrograde motility of vesicles and organelles along microtubules. May play a role in binding dynein to membranous organelles or chromosomes.</text>
</comment>
<feature type="compositionally biased region" description="Polar residues" evidence="14">
    <location>
        <begin position="109"/>
        <end position="123"/>
    </location>
</feature>
<evidence type="ECO:0000256" key="13">
    <source>
        <dbReference type="RuleBase" id="RU366047"/>
    </source>
</evidence>
<evidence type="ECO:0000256" key="4">
    <source>
        <dbReference type="ARBA" id="ARBA00022490"/>
    </source>
</evidence>
<keyword evidence="10 13" id="KW-0505">Motor protein</keyword>
<dbReference type="InterPro" id="IPR022780">
    <property type="entry name" value="Dynein_light_int_chain"/>
</dbReference>
<evidence type="ECO:0000313" key="15">
    <source>
        <dbReference type="EMBL" id="KAK2085218.1"/>
    </source>
</evidence>
<comment type="subcellular location">
    <subcellularLocation>
        <location evidence="1 13">Cytoplasm</location>
        <location evidence="1 13">Cytoskeleton</location>
    </subcellularLocation>
</comment>
<keyword evidence="3" id="KW-0488">Methylation</keyword>
<keyword evidence="9 13" id="KW-0243">Dynein</keyword>
<dbReference type="PANTHER" id="PTHR12688">
    <property type="entry name" value="DYNEIN LIGHT INTERMEDIATE CHAIN"/>
    <property type="match status" value="1"/>
</dbReference>